<dbReference type="AlphaFoldDB" id="A0A1G6LBE6"/>
<dbReference type="OrthoDB" id="9796234at2"/>
<dbReference type="InterPro" id="IPR036873">
    <property type="entry name" value="Rhodanese-like_dom_sf"/>
</dbReference>
<name>A0A1G6LBE6_9BACL</name>
<dbReference type="PANTHER" id="PTHR43031:SF1">
    <property type="entry name" value="PYRIDINE NUCLEOTIDE-DISULPHIDE OXIDOREDUCTASE"/>
    <property type="match status" value="1"/>
</dbReference>
<keyword evidence="3" id="KW-1185">Reference proteome</keyword>
<dbReference type="GO" id="GO:0004792">
    <property type="term" value="F:thiosulfate-cyanide sulfurtransferase activity"/>
    <property type="evidence" value="ECO:0007669"/>
    <property type="project" value="InterPro"/>
</dbReference>
<dbReference type="Gene3D" id="3.30.110.40">
    <property type="entry name" value="TusA-like domain"/>
    <property type="match status" value="1"/>
</dbReference>
<evidence type="ECO:0000313" key="3">
    <source>
        <dbReference type="Proteomes" id="UP000199387"/>
    </source>
</evidence>
<dbReference type="SMART" id="SM00450">
    <property type="entry name" value="RHOD"/>
    <property type="match status" value="1"/>
</dbReference>
<dbReference type="Pfam" id="PF00581">
    <property type="entry name" value="Rhodanese"/>
    <property type="match status" value="1"/>
</dbReference>
<evidence type="ECO:0000313" key="2">
    <source>
        <dbReference type="EMBL" id="SDC39936.1"/>
    </source>
</evidence>
<dbReference type="RefSeq" id="WP_091568114.1">
    <property type="nucleotide sequence ID" value="NZ_FMZA01000007.1"/>
</dbReference>
<dbReference type="CDD" id="cd00158">
    <property type="entry name" value="RHOD"/>
    <property type="match status" value="1"/>
</dbReference>
<protein>
    <submittedName>
        <fullName evidence="2">Rhodanese-related sulfurtransferase</fullName>
    </submittedName>
</protein>
<dbReference type="SUPFAM" id="SSF52821">
    <property type="entry name" value="Rhodanese/Cell cycle control phosphatase"/>
    <property type="match status" value="1"/>
</dbReference>
<dbReference type="SUPFAM" id="SSF64307">
    <property type="entry name" value="SirA-like"/>
    <property type="match status" value="1"/>
</dbReference>
<dbReference type="STRING" id="1236220.SAMN04488112_107123"/>
<sequence length="190" mass="21584">MSDKVDQRLDCKGIACPMPVVKTKKAMDQLNPGEVLQVEATDRGSLADLKAWSERSGHQYLGSKEEGDVLHHFIRKSSEGEEKEEQRFPHVVELKELEKRYSDPDLTVLDVREPMEYAFGHIPGAKLIPLGELDERLSELNTDKEIWVICRSGSRSDLASQKLHEKGFQVKNVVPGMKDWQGPTEKEEDE</sequence>
<dbReference type="EMBL" id="FMZA01000007">
    <property type="protein sequence ID" value="SDC39936.1"/>
    <property type="molecule type" value="Genomic_DNA"/>
</dbReference>
<gene>
    <name evidence="2" type="ORF">SAMN04488112_107123</name>
</gene>
<dbReference type="Proteomes" id="UP000199387">
    <property type="component" value="Unassembled WGS sequence"/>
</dbReference>
<dbReference type="PANTHER" id="PTHR43031">
    <property type="entry name" value="FAD-DEPENDENT OXIDOREDUCTASE"/>
    <property type="match status" value="1"/>
</dbReference>
<accession>A0A1G6LBE6</accession>
<dbReference type="PROSITE" id="PS01148">
    <property type="entry name" value="UPF0033"/>
    <property type="match status" value="1"/>
</dbReference>
<dbReference type="InterPro" id="IPR050229">
    <property type="entry name" value="GlpE_sulfurtransferase"/>
</dbReference>
<dbReference type="Gene3D" id="3.40.250.10">
    <property type="entry name" value="Rhodanese-like domain"/>
    <property type="match status" value="1"/>
</dbReference>
<dbReference type="PROSITE" id="PS50206">
    <property type="entry name" value="RHODANESE_3"/>
    <property type="match status" value="1"/>
</dbReference>
<dbReference type="InterPro" id="IPR036868">
    <property type="entry name" value="TusA-like_sf"/>
</dbReference>
<keyword evidence="2" id="KW-0808">Transferase</keyword>
<dbReference type="InterPro" id="IPR001763">
    <property type="entry name" value="Rhodanese-like_dom"/>
</dbReference>
<dbReference type="PROSITE" id="PS00380">
    <property type="entry name" value="RHODANESE_1"/>
    <property type="match status" value="1"/>
</dbReference>
<evidence type="ECO:0000259" key="1">
    <source>
        <dbReference type="PROSITE" id="PS50206"/>
    </source>
</evidence>
<dbReference type="CDD" id="cd00291">
    <property type="entry name" value="SirA_YedF_YeeD"/>
    <property type="match status" value="1"/>
</dbReference>
<dbReference type="Pfam" id="PF01206">
    <property type="entry name" value="TusA"/>
    <property type="match status" value="1"/>
</dbReference>
<reference evidence="2 3" key="1">
    <citation type="submission" date="2016-10" db="EMBL/GenBank/DDBJ databases">
        <authorList>
            <person name="de Groot N.N."/>
        </authorList>
    </citation>
    <scope>NUCLEOTIDE SEQUENCE [LARGE SCALE GENOMIC DNA]</scope>
    <source>
        <strain evidence="2 3">DSM 45514</strain>
    </source>
</reference>
<organism evidence="2 3">
    <name type="scientific">Melghirimyces thermohalophilus</name>
    <dbReference type="NCBI Taxonomy" id="1236220"/>
    <lineage>
        <taxon>Bacteria</taxon>
        <taxon>Bacillati</taxon>
        <taxon>Bacillota</taxon>
        <taxon>Bacilli</taxon>
        <taxon>Bacillales</taxon>
        <taxon>Thermoactinomycetaceae</taxon>
        <taxon>Melghirimyces</taxon>
    </lineage>
</organism>
<dbReference type="InterPro" id="IPR001307">
    <property type="entry name" value="Thiosulphate_STrfase_CS"/>
</dbReference>
<proteinExistence type="predicted"/>
<dbReference type="InterPro" id="IPR001455">
    <property type="entry name" value="TusA-like"/>
</dbReference>
<feature type="domain" description="Rhodanese" evidence="1">
    <location>
        <begin position="102"/>
        <end position="186"/>
    </location>
</feature>